<protein>
    <submittedName>
        <fullName evidence="7">Flippase</fullName>
    </submittedName>
</protein>
<evidence type="ECO:0000256" key="6">
    <source>
        <dbReference type="SAM" id="Phobius"/>
    </source>
</evidence>
<comment type="caution">
    <text evidence="7">The sequence shown here is derived from an EMBL/GenBank/DDBJ whole genome shotgun (WGS) entry which is preliminary data.</text>
</comment>
<comment type="subcellular location">
    <subcellularLocation>
        <location evidence="1">Cell membrane</location>
        <topology evidence="1">Multi-pass membrane protein</topology>
    </subcellularLocation>
</comment>
<dbReference type="Pfam" id="PF01943">
    <property type="entry name" value="Polysacc_synt"/>
    <property type="match status" value="1"/>
</dbReference>
<evidence type="ECO:0000256" key="3">
    <source>
        <dbReference type="ARBA" id="ARBA00022692"/>
    </source>
</evidence>
<accession>A0A9E2W7C0</accession>
<feature type="transmembrane region" description="Helical" evidence="6">
    <location>
        <begin position="143"/>
        <end position="163"/>
    </location>
</feature>
<dbReference type="CDD" id="cd13128">
    <property type="entry name" value="MATE_Wzx_like"/>
    <property type="match status" value="1"/>
</dbReference>
<feature type="transmembrane region" description="Helical" evidence="6">
    <location>
        <begin position="362"/>
        <end position="380"/>
    </location>
</feature>
<dbReference type="PANTHER" id="PTHR30250">
    <property type="entry name" value="PST FAMILY PREDICTED COLANIC ACID TRANSPORTER"/>
    <property type="match status" value="1"/>
</dbReference>
<dbReference type="InterPro" id="IPR002797">
    <property type="entry name" value="Polysacc_synth"/>
</dbReference>
<keyword evidence="4 6" id="KW-1133">Transmembrane helix</keyword>
<proteinExistence type="predicted"/>
<feature type="transmembrane region" description="Helical" evidence="6">
    <location>
        <begin position="42"/>
        <end position="60"/>
    </location>
</feature>
<evidence type="ECO:0000313" key="8">
    <source>
        <dbReference type="Proteomes" id="UP000812270"/>
    </source>
</evidence>
<gene>
    <name evidence="7" type="ORF">KTO63_04365</name>
</gene>
<keyword evidence="3 6" id="KW-0812">Transmembrane</keyword>
<evidence type="ECO:0000256" key="5">
    <source>
        <dbReference type="ARBA" id="ARBA00023136"/>
    </source>
</evidence>
<dbReference type="Proteomes" id="UP000812270">
    <property type="component" value="Unassembled WGS sequence"/>
</dbReference>
<dbReference type="InterPro" id="IPR050833">
    <property type="entry name" value="Poly_Biosynth_Transport"/>
</dbReference>
<evidence type="ECO:0000313" key="7">
    <source>
        <dbReference type="EMBL" id="MBV4356371.1"/>
    </source>
</evidence>
<keyword evidence="2" id="KW-1003">Cell membrane</keyword>
<dbReference type="GO" id="GO:0005886">
    <property type="term" value="C:plasma membrane"/>
    <property type="evidence" value="ECO:0007669"/>
    <property type="project" value="UniProtKB-SubCell"/>
</dbReference>
<keyword evidence="5 6" id="KW-0472">Membrane</keyword>
<sequence>MDIKFRKNIAALLILQKANYILPFVVIPYLTRTLGPDNFGKISFIQAVINYFVLFTDFGFNMSATQHVALSRNNIDELSKIFWTTTFSKMLLAIVSFFLLLCLILAIPEMRSSFFLYMIGFFVVLQSLFSPTWFFQGIEKTQWIIPISVIPRAVSILLVFVFIKTSNDFTAALFIQSFVCFIMTIIITVIFFLRKKLIKWYVPKIAEIKNALDDGWHLFLSTAAISLYTTSNTVLLGIIANDKMVGYFVAADKLIKGVQSLTFTIGQAAYPRMTIYAKESKEKALAFLKKCYKIMSISGLVCSIFLFLFADILIRIVFGAQYLPSKALLQIMSPAPFIVILSYVFGILGLLPFGLKKTYSTIYIITGLASIAFTIPLAFYYNMYGICVSVILTEIFITIVTYSALKRNNINLSLI</sequence>
<dbReference type="AlphaFoldDB" id="A0A9E2W7C0"/>
<evidence type="ECO:0000256" key="4">
    <source>
        <dbReference type="ARBA" id="ARBA00022989"/>
    </source>
</evidence>
<evidence type="ECO:0000256" key="1">
    <source>
        <dbReference type="ARBA" id="ARBA00004651"/>
    </source>
</evidence>
<keyword evidence="8" id="KW-1185">Reference proteome</keyword>
<feature type="transmembrane region" description="Helical" evidence="6">
    <location>
        <begin position="81"/>
        <end position="108"/>
    </location>
</feature>
<feature type="transmembrane region" description="Helical" evidence="6">
    <location>
        <begin position="169"/>
        <end position="193"/>
    </location>
</feature>
<reference evidence="7" key="1">
    <citation type="submission" date="2021-06" db="EMBL/GenBank/DDBJ databases">
        <authorList>
            <person name="Huq M.A."/>
        </authorList>
    </citation>
    <scope>NUCLEOTIDE SEQUENCE</scope>
    <source>
        <strain evidence="7">MAH-26</strain>
    </source>
</reference>
<evidence type="ECO:0000256" key="2">
    <source>
        <dbReference type="ARBA" id="ARBA00022475"/>
    </source>
</evidence>
<organism evidence="7 8">
    <name type="scientific">Pinibacter aurantiacus</name>
    <dbReference type="NCBI Taxonomy" id="2851599"/>
    <lineage>
        <taxon>Bacteria</taxon>
        <taxon>Pseudomonadati</taxon>
        <taxon>Bacteroidota</taxon>
        <taxon>Chitinophagia</taxon>
        <taxon>Chitinophagales</taxon>
        <taxon>Chitinophagaceae</taxon>
        <taxon>Pinibacter</taxon>
    </lineage>
</organism>
<feature type="transmembrane region" description="Helical" evidence="6">
    <location>
        <begin position="297"/>
        <end position="323"/>
    </location>
</feature>
<dbReference type="RefSeq" id="WP_217789935.1">
    <property type="nucleotide sequence ID" value="NZ_JAHSPG010000002.1"/>
</dbReference>
<feature type="transmembrane region" description="Helical" evidence="6">
    <location>
        <begin position="335"/>
        <end position="355"/>
    </location>
</feature>
<feature type="transmembrane region" description="Helical" evidence="6">
    <location>
        <begin position="386"/>
        <end position="405"/>
    </location>
</feature>
<dbReference type="PANTHER" id="PTHR30250:SF11">
    <property type="entry name" value="O-ANTIGEN TRANSPORTER-RELATED"/>
    <property type="match status" value="1"/>
</dbReference>
<name>A0A9E2W7C0_9BACT</name>
<dbReference type="EMBL" id="JAHSPG010000002">
    <property type="protein sequence ID" value="MBV4356371.1"/>
    <property type="molecule type" value="Genomic_DNA"/>
</dbReference>
<feature type="transmembrane region" description="Helical" evidence="6">
    <location>
        <begin position="114"/>
        <end position="136"/>
    </location>
</feature>